<proteinExistence type="predicted"/>
<evidence type="ECO:0000256" key="1">
    <source>
        <dbReference type="SAM" id="MobiDB-lite"/>
    </source>
</evidence>
<dbReference type="RefSeq" id="WP_058503161.1">
    <property type="nucleotide sequence ID" value="NZ_CAAAIF010000002.1"/>
</dbReference>
<protein>
    <submittedName>
        <fullName evidence="2">Uncharacterized protein</fullName>
    </submittedName>
</protein>
<accession>A0A0W0X421</accession>
<feature type="compositionally biased region" description="Basic and acidic residues" evidence="1">
    <location>
        <begin position="849"/>
        <end position="871"/>
    </location>
</feature>
<organism evidence="2 3">
    <name type="scientific">Legionella nautarum</name>
    <dbReference type="NCBI Taxonomy" id="45070"/>
    <lineage>
        <taxon>Bacteria</taxon>
        <taxon>Pseudomonadati</taxon>
        <taxon>Pseudomonadota</taxon>
        <taxon>Gammaproteobacteria</taxon>
        <taxon>Legionellales</taxon>
        <taxon>Legionellaceae</taxon>
        <taxon>Legionella</taxon>
    </lineage>
</organism>
<evidence type="ECO:0000313" key="3">
    <source>
        <dbReference type="Proteomes" id="UP000054725"/>
    </source>
</evidence>
<evidence type="ECO:0000313" key="2">
    <source>
        <dbReference type="EMBL" id="KTD39303.1"/>
    </source>
</evidence>
<dbReference type="AlphaFoldDB" id="A0A0W0X421"/>
<reference evidence="2 3" key="1">
    <citation type="submission" date="2015-11" db="EMBL/GenBank/DDBJ databases">
        <title>Genomic analysis of 38 Legionella species identifies large and diverse effector repertoires.</title>
        <authorList>
            <person name="Burstein D."/>
            <person name="Amaro F."/>
            <person name="Zusman T."/>
            <person name="Lifshitz Z."/>
            <person name="Cohen O."/>
            <person name="Gilbert J.A."/>
            <person name="Pupko T."/>
            <person name="Shuman H.A."/>
            <person name="Segal G."/>
        </authorList>
    </citation>
    <scope>NUCLEOTIDE SEQUENCE [LARGE SCALE GENOMIC DNA]</scope>
    <source>
        <strain evidence="2 3">ATCC 49506</strain>
    </source>
</reference>
<dbReference type="PATRIC" id="fig|45070.6.peg.72"/>
<dbReference type="STRING" id="45070.Lnau_0070"/>
<sequence length="871" mass="102304">MLADMKLELFQAIKEDDLERLQELLEEYPHLVYSKTDEGNNLLHCLYAMDQAGSSILAWLRHKAPELEEETNKNDETPWDIHKKVQAIFSSPSYEVSAEVVDRYTDILRAVDVTSARVVVNYLTQMTGQSPVDHNQVYAAAFHEMIDNLLMRQVHLKQYISVLTEIAENSNDEDAIVFLTIISYVNFRLRLQKEEKKLEDLMLLKHANERYIELNERNIEYVSKKIQENGLKDVFKKLYQLKVEKELFSDFIENNHPRNWSLFLEKERDFRYWFEVYERYKNNKKSLSKETKEVDLKLQNFATVRQNLLEAKEDFTQFIVKTMETRDEESKSFLMGYMLNASVFKLHEFQLRMDVFYASHLQEFLKNEETLKEIANKLHKRILNNLVYQWVEQIPLEVWDKDLTFFARFHAIAYQIDDLNQRAEVYELIDLVTSLNTEEGSAKEKEEFIYHWLETNFNLSREEIQKQGSDISELIIAIISETIRSESILYFQNTIKKELVRLHNLNEVFSPFVYRGYDERMTREKRVKLMRRGIDFDPSEGGVAVNLGGEQATTSQSANFTISKLTTPDQFSQHTGGQETIPYHTGFAGDNISFTELLTCAAYYASHEGCISIAFNTVSVDLDLYLMHVRNQRIHDQFNIKRDLREKVTKNLGVESYVCNFQIIRITELEEYKAPPYVRYEITDPIFSEDFKRGLLPLSVARDEEGFYQIPFFLINACVNILAGEPKRFFFEVASDQKTAVLRLIEQVDGVETVLFSTDNEFDNPQYRDKIANQPIYNYVFSYQFQYKLKRRDRLGFIEYVLMEQRRVGEHSPVAAEHERDEQVNRVQWHHRGVLGRHSLFTPDSSDSTSKKDDNQSEKGHEDKKGNSLSS</sequence>
<keyword evidence="3" id="KW-1185">Reference proteome</keyword>
<dbReference type="Proteomes" id="UP000054725">
    <property type="component" value="Unassembled WGS sequence"/>
</dbReference>
<gene>
    <name evidence="2" type="ORF">Lnau_0070</name>
</gene>
<feature type="region of interest" description="Disordered" evidence="1">
    <location>
        <begin position="837"/>
        <end position="871"/>
    </location>
</feature>
<comment type="caution">
    <text evidence="2">The sequence shown here is derived from an EMBL/GenBank/DDBJ whole genome shotgun (WGS) entry which is preliminary data.</text>
</comment>
<dbReference type="EMBL" id="LNYO01000001">
    <property type="protein sequence ID" value="KTD39303.1"/>
    <property type="molecule type" value="Genomic_DNA"/>
</dbReference>
<name>A0A0W0X421_9GAMM</name>